<dbReference type="OrthoDB" id="5982503at2759"/>
<feature type="coiled-coil region" evidence="1">
    <location>
        <begin position="79"/>
        <end position="113"/>
    </location>
</feature>
<protein>
    <submittedName>
        <fullName evidence="3">Uncharacterized protein LOC117576770</fullName>
    </submittedName>
</protein>
<keyword evidence="2" id="KW-1185">Reference proteome</keyword>
<gene>
    <name evidence="3" type="primary">LOC117576770</name>
</gene>
<dbReference type="Pfam" id="PF14989">
    <property type="entry name" value="CCDC32"/>
    <property type="match status" value="1"/>
</dbReference>
<name>A0A6P8ZF85_DROAB</name>
<dbReference type="AlphaFoldDB" id="A0A6P8ZF85"/>
<reference evidence="3" key="1">
    <citation type="submission" date="2025-08" db="UniProtKB">
        <authorList>
            <consortium name="RefSeq"/>
        </authorList>
    </citation>
    <scope>IDENTIFICATION</scope>
    <source>
        <strain evidence="3">15112-1751.03</strain>
        <tissue evidence="3">Whole Adult</tissue>
    </source>
</reference>
<proteinExistence type="predicted"/>
<evidence type="ECO:0000256" key="1">
    <source>
        <dbReference type="SAM" id="Coils"/>
    </source>
</evidence>
<evidence type="ECO:0000313" key="3">
    <source>
        <dbReference type="RefSeq" id="XP_034117712.1"/>
    </source>
</evidence>
<dbReference type="InterPro" id="IPR028039">
    <property type="entry name" value="CCDC32"/>
</dbReference>
<dbReference type="PANTHER" id="PTHR31800">
    <property type="entry name" value="COILED-COIL DOMAIN-CONTAINING PROTEIN 32"/>
    <property type="match status" value="1"/>
</dbReference>
<dbReference type="GeneID" id="117576770"/>
<dbReference type="Proteomes" id="UP000515160">
    <property type="component" value="Chromosome 2R"/>
</dbReference>
<dbReference type="GO" id="GO:0044782">
    <property type="term" value="P:cilium organization"/>
    <property type="evidence" value="ECO:0007669"/>
    <property type="project" value="TreeGrafter"/>
</dbReference>
<evidence type="ECO:0000313" key="2">
    <source>
        <dbReference type="Proteomes" id="UP000515160"/>
    </source>
</evidence>
<organism evidence="2 3">
    <name type="scientific">Drosophila albomicans</name>
    <name type="common">Fruit fly</name>
    <dbReference type="NCBI Taxonomy" id="7291"/>
    <lineage>
        <taxon>Eukaryota</taxon>
        <taxon>Metazoa</taxon>
        <taxon>Ecdysozoa</taxon>
        <taxon>Arthropoda</taxon>
        <taxon>Hexapoda</taxon>
        <taxon>Insecta</taxon>
        <taxon>Pterygota</taxon>
        <taxon>Neoptera</taxon>
        <taxon>Endopterygota</taxon>
        <taxon>Diptera</taxon>
        <taxon>Brachycera</taxon>
        <taxon>Muscomorpha</taxon>
        <taxon>Ephydroidea</taxon>
        <taxon>Drosophilidae</taxon>
        <taxon>Drosophila</taxon>
    </lineage>
</organism>
<keyword evidence="1" id="KW-0175">Coiled coil</keyword>
<sequence length="179" mass="20137">MSVCSADPWQVKNDNIQQKENGNIEVIEKFEDNFNPHKTGTASSEEIDDKKTAASDVSNVTGVTQIEPLPDSANYLQLLERKLQRVQKGSKLLDSLQEKKQDCMRNLLAASADTTLEQLLELDTPIESGRLHRHLLPVQAVTVGETLHIVKHDALEEQIEQEQQLELELEQVKQEGESN</sequence>
<dbReference type="PANTHER" id="PTHR31800:SF1">
    <property type="entry name" value="COILED-COIL DOMAIN-CONTAINING PROTEIN 32"/>
    <property type="match status" value="1"/>
</dbReference>
<accession>A0A6P8ZF85</accession>
<dbReference type="RefSeq" id="XP_034117712.1">
    <property type="nucleotide sequence ID" value="XM_034261821.2"/>
</dbReference>